<dbReference type="Proteomes" id="UP001317259">
    <property type="component" value="Unassembled WGS sequence"/>
</dbReference>
<evidence type="ECO:0000256" key="1">
    <source>
        <dbReference type="ARBA" id="ARBA00004651"/>
    </source>
</evidence>
<comment type="caution">
    <text evidence="13">The sequence shown here is derived from an EMBL/GenBank/DDBJ whole genome shotgun (WGS) entry which is preliminary data.</text>
</comment>
<evidence type="ECO:0000256" key="8">
    <source>
        <dbReference type="ARBA" id="ARBA00023136"/>
    </source>
</evidence>
<feature type="transmembrane region" description="Helical" evidence="12">
    <location>
        <begin position="149"/>
        <end position="167"/>
    </location>
</feature>
<proteinExistence type="predicted"/>
<keyword evidence="3" id="KW-1003">Cell membrane</keyword>
<keyword evidence="6 12" id="KW-0812">Transmembrane</keyword>
<feature type="transmembrane region" description="Helical" evidence="12">
    <location>
        <begin position="218"/>
        <end position="238"/>
    </location>
</feature>
<evidence type="ECO:0000256" key="11">
    <source>
        <dbReference type="SAM" id="MobiDB-lite"/>
    </source>
</evidence>
<feature type="transmembrane region" description="Helical" evidence="12">
    <location>
        <begin position="330"/>
        <end position="354"/>
    </location>
</feature>
<protein>
    <recommendedName>
        <fullName evidence="10">Xylose transport system permease protein XylH</fullName>
    </recommendedName>
</protein>
<evidence type="ECO:0000313" key="14">
    <source>
        <dbReference type="Proteomes" id="UP001317259"/>
    </source>
</evidence>
<evidence type="ECO:0000256" key="4">
    <source>
        <dbReference type="ARBA" id="ARBA00022519"/>
    </source>
</evidence>
<keyword evidence="5" id="KW-0762">Sugar transport</keyword>
<dbReference type="InterPro" id="IPR001851">
    <property type="entry name" value="ABC_transp_permease"/>
</dbReference>
<sequence length="443" mass="46429">MSARERRPLEERRERSDHSGGRGRHMATEPAARSAATDIDKLDERLRRREGLRGALADVVERARGGDLGVIPVVAGLVVIWTVLQILNPVFLSSANLVNLTLESAAVGVIALGVVCVLLVGQIDLSVGSVSGLSGAVLAVLFVGQGLPVWLAVAAAVVMGGVIGWVYGQLFNRFGVPSFVITLAGLLAFLGLQLYVLGTKGSINLPFDSGLVNFAQLAFVPAWLSYTFAVVAAVWLFASGWLHARERARAGLSARGVPVLAMRSLALLAVLAFVVWYLGRTRGVGWMFVFFVALVLIMHYLLSRTKWGRSVYAVGGNVEAARRAGINVKAVYTSVFVLCSTFAAAGGILAAARLAAANQSSGGGDVNLNAIAAAVIGGTSLFGGRGTAFGALLGIIVIQSISSGLTLLNLDSSIRFVVTGIVLLLAVIVDSVSRRSRTSHGRA</sequence>
<evidence type="ECO:0000256" key="10">
    <source>
        <dbReference type="ARBA" id="ARBA00035686"/>
    </source>
</evidence>
<dbReference type="Pfam" id="PF02653">
    <property type="entry name" value="BPD_transp_2"/>
    <property type="match status" value="1"/>
</dbReference>
<evidence type="ECO:0000256" key="5">
    <source>
        <dbReference type="ARBA" id="ARBA00022597"/>
    </source>
</evidence>
<feature type="transmembrane region" description="Helical" evidence="12">
    <location>
        <begin position="414"/>
        <end position="432"/>
    </location>
</feature>
<evidence type="ECO:0000313" key="13">
    <source>
        <dbReference type="EMBL" id="MCK2212656.1"/>
    </source>
</evidence>
<keyword evidence="8 12" id="KW-0472">Membrane</keyword>
<keyword evidence="14" id="KW-1185">Reference proteome</keyword>
<name>A0ABT0FL11_9ACTN</name>
<dbReference type="PANTHER" id="PTHR32196:SF32">
    <property type="entry name" value="XYLOSE TRANSPORT SYSTEM PERMEASE PROTEIN XYLH"/>
    <property type="match status" value="1"/>
</dbReference>
<evidence type="ECO:0000256" key="3">
    <source>
        <dbReference type="ARBA" id="ARBA00022475"/>
    </source>
</evidence>
<organism evidence="13 14">
    <name type="scientific">Actinomadura luzonensis</name>
    <dbReference type="NCBI Taxonomy" id="2805427"/>
    <lineage>
        <taxon>Bacteria</taxon>
        <taxon>Bacillati</taxon>
        <taxon>Actinomycetota</taxon>
        <taxon>Actinomycetes</taxon>
        <taxon>Streptosporangiales</taxon>
        <taxon>Thermomonosporaceae</taxon>
        <taxon>Actinomadura</taxon>
    </lineage>
</organism>
<evidence type="ECO:0000256" key="9">
    <source>
        <dbReference type="ARBA" id="ARBA00035611"/>
    </source>
</evidence>
<feature type="transmembrane region" description="Helical" evidence="12">
    <location>
        <begin position="366"/>
        <end position="382"/>
    </location>
</feature>
<feature type="transmembrane region" description="Helical" evidence="12">
    <location>
        <begin position="259"/>
        <end position="278"/>
    </location>
</feature>
<feature type="transmembrane region" description="Helical" evidence="12">
    <location>
        <begin position="284"/>
        <end position="302"/>
    </location>
</feature>
<feature type="transmembrane region" description="Helical" evidence="12">
    <location>
        <begin position="179"/>
        <end position="198"/>
    </location>
</feature>
<feature type="transmembrane region" description="Helical" evidence="12">
    <location>
        <begin position="389"/>
        <end position="408"/>
    </location>
</feature>
<feature type="transmembrane region" description="Helical" evidence="12">
    <location>
        <begin position="70"/>
        <end position="91"/>
    </location>
</feature>
<evidence type="ECO:0000256" key="2">
    <source>
        <dbReference type="ARBA" id="ARBA00022448"/>
    </source>
</evidence>
<feature type="region of interest" description="Disordered" evidence="11">
    <location>
        <begin position="1"/>
        <end position="36"/>
    </location>
</feature>
<comment type="function">
    <text evidence="9">Part of the binding-protein-dependent transport system for D-xylose. Probably responsible for the translocation of the substrate across the membrane.</text>
</comment>
<reference evidence="13 14" key="1">
    <citation type="submission" date="2022-04" db="EMBL/GenBank/DDBJ databases">
        <title>Genome draft of Actinomadura sp. ATCC 31491.</title>
        <authorList>
            <person name="Shi X."/>
            <person name="Du Y."/>
        </authorList>
    </citation>
    <scope>NUCLEOTIDE SEQUENCE [LARGE SCALE GENOMIC DNA]</scope>
    <source>
        <strain evidence="13 14">ATCC 31491</strain>
    </source>
</reference>
<evidence type="ECO:0000256" key="7">
    <source>
        <dbReference type="ARBA" id="ARBA00022989"/>
    </source>
</evidence>
<keyword evidence="2" id="KW-0813">Transport</keyword>
<dbReference type="PANTHER" id="PTHR32196">
    <property type="entry name" value="ABC TRANSPORTER PERMEASE PROTEIN YPHD-RELATED-RELATED"/>
    <property type="match status" value="1"/>
</dbReference>
<evidence type="ECO:0000256" key="12">
    <source>
        <dbReference type="SAM" id="Phobius"/>
    </source>
</evidence>
<keyword evidence="4" id="KW-0997">Cell inner membrane</keyword>
<dbReference type="EMBL" id="JAKRKC020000001">
    <property type="protein sequence ID" value="MCK2212656.1"/>
    <property type="molecule type" value="Genomic_DNA"/>
</dbReference>
<comment type="subcellular location">
    <subcellularLocation>
        <location evidence="1">Cell membrane</location>
        <topology evidence="1">Multi-pass membrane protein</topology>
    </subcellularLocation>
</comment>
<feature type="transmembrane region" description="Helical" evidence="12">
    <location>
        <begin position="97"/>
        <end position="120"/>
    </location>
</feature>
<gene>
    <name evidence="13" type="ORF">MF672_002415</name>
</gene>
<dbReference type="CDD" id="cd06579">
    <property type="entry name" value="TM_PBP1_transp_AraH_like"/>
    <property type="match status" value="1"/>
</dbReference>
<accession>A0ABT0FL11</accession>
<keyword evidence="7 12" id="KW-1133">Transmembrane helix</keyword>
<dbReference type="RefSeq" id="WP_242383750.1">
    <property type="nucleotide sequence ID" value="NZ_JAKRKC020000001.1"/>
</dbReference>
<evidence type="ECO:0000256" key="6">
    <source>
        <dbReference type="ARBA" id="ARBA00022692"/>
    </source>
</evidence>
<feature type="compositionally biased region" description="Basic and acidic residues" evidence="11">
    <location>
        <begin position="1"/>
        <end position="20"/>
    </location>
</feature>